<dbReference type="Gene3D" id="2.40.50.90">
    <property type="match status" value="1"/>
</dbReference>
<dbReference type="AlphaFoldDB" id="H5SNN2"/>
<dbReference type="Pfam" id="PF00565">
    <property type="entry name" value="SNase"/>
    <property type="match status" value="1"/>
</dbReference>
<organism evidence="2">
    <name type="scientific">uncultured Acetothermia bacterium</name>
    <dbReference type="NCBI Taxonomy" id="236499"/>
    <lineage>
        <taxon>Bacteria</taxon>
        <taxon>Candidatus Bipolaricaulota</taxon>
        <taxon>environmental samples</taxon>
    </lineage>
</organism>
<evidence type="ECO:0000259" key="1">
    <source>
        <dbReference type="PROSITE" id="PS50830"/>
    </source>
</evidence>
<reference evidence="2" key="1">
    <citation type="journal article" date="2005" name="Environ. Microbiol.">
        <title>Genetic and functional properties of uncultivated thermophilic crenarchaeotes from a subsurface gold mine as revealed by analysis of genome fragments.</title>
        <authorList>
            <person name="Nunoura T."/>
            <person name="Hirayama H."/>
            <person name="Takami H."/>
            <person name="Oida H."/>
            <person name="Nishi S."/>
            <person name="Shimamura S."/>
            <person name="Suzuki Y."/>
            <person name="Inagaki F."/>
            <person name="Takai K."/>
            <person name="Nealson K.H."/>
            <person name="Horikoshi K."/>
        </authorList>
    </citation>
    <scope>NUCLEOTIDE SEQUENCE</scope>
</reference>
<dbReference type="EMBL" id="AP011783">
    <property type="protein sequence ID" value="BAL57768.1"/>
    <property type="molecule type" value="Genomic_DNA"/>
</dbReference>
<gene>
    <name evidence="2" type="ORF">HGMM_F52D02C47</name>
</gene>
<sequence length="270" mass="31278">MAIALQYESQREHAGTARWVSATDGDTPQILMTIRLVGIDAPEIHYPGTQKPSAFDSALEHLLQTHRRAFKTKEFREYLAPKLADRAGTRQLLWGERARNALAELADRILRRRAGGQTRYRNLVLTVGQQMFDQYRRLLAYVAPEEPNPHKRQTLNLVLMQEGWAVNYIIYPNLPKPDDWGRIQQAVRQARQQQKGFWKDETLLLGYEYRFCVDTVLGKRTGPDKYCVDVTTGALHAPHEYYLIAPENRLFILKEHLRDAKRTLQGLRAR</sequence>
<dbReference type="PROSITE" id="PS50830">
    <property type="entry name" value="TNASE_3"/>
    <property type="match status" value="1"/>
</dbReference>
<protein>
    <submittedName>
        <fullName evidence="2">Nuclease</fullName>
    </submittedName>
</protein>
<dbReference type="InterPro" id="IPR016071">
    <property type="entry name" value="Staphylococal_nuclease_OB-fold"/>
</dbReference>
<feature type="domain" description="TNase-like" evidence="1">
    <location>
        <begin position="13"/>
        <end position="200"/>
    </location>
</feature>
<name>H5SNN2_9BACT</name>
<dbReference type="InterPro" id="IPR035437">
    <property type="entry name" value="SNase_OB-fold_sf"/>
</dbReference>
<dbReference type="SUPFAM" id="SSF50199">
    <property type="entry name" value="Staphylococcal nuclease"/>
    <property type="match status" value="1"/>
</dbReference>
<evidence type="ECO:0000313" key="2">
    <source>
        <dbReference type="EMBL" id="BAL57768.1"/>
    </source>
</evidence>
<dbReference type="SMART" id="SM00318">
    <property type="entry name" value="SNc"/>
    <property type="match status" value="1"/>
</dbReference>
<reference evidence="2" key="2">
    <citation type="journal article" date="2012" name="PLoS ONE">
        <title>A Deeply Branching Thermophilic Bacterium with an Ancient Acetyl-CoA Pathway Dominates a Subsurface Ecosystem.</title>
        <authorList>
            <person name="Takami H."/>
            <person name="Noguchi H."/>
            <person name="Takaki Y."/>
            <person name="Uchiyama I."/>
            <person name="Toyoda A."/>
            <person name="Nishi S."/>
            <person name="Chee G.-J."/>
            <person name="Arai W."/>
            <person name="Nunoura T."/>
            <person name="Itoh T."/>
            <person name="Hattori M."/>
            <person name="Takai K."/>
        </authorList>
    </citation>
    <scope>NUCLEOTIDE SEQUENCE</scope>
</reference>
<accession>H5SNN2</accession>
<proteinExistence type="predicted"/>